<protein>
    <recommendedName>
        <fullName evidence="3">DUF2849 domain-containing protein</fullName>
    </recommendedName>
</protein>
<evidence type="ECO:0000313" key="2">
    <source>
        <dbReference type="Proteomes" id="UP001429580"/>
    </source>
</evidence>
<dbReference type="RefSeq" id="WP_166949775.1">
    <property type="nucleotide sequence ID" value="NZ_JAASQI010000002.1"/>
</dbReference>
<name>A0ABX0UZU2_9HYPH</name>
<reference evidence="1 2" key="1">
    <citation type="submission" date="2020-03" db="EMBL/GenBank/DDBJ databases">
        <title>Genomic Encyclopedia of Type Strains, Phase IV (KMG-IV): sequencing the most valuable type-strain genomes for metagenomic binning, comparative biology and taxonomic classification.</title>
        <authorList>
            <person name="Goeker M."/>
        </authorList>
    </citation>
    <scope>NUCLEOTIDE SEQUENCE [LARGE SCALE GENOMIC DNA]</scope>
    <source>
        <strain evidence="1 2">DSM 103870</strain>
    </source>
</reference>
<organism evidence="1 2">
    <name type="scientific">Pseudochelatococcus lubricantis</name>
    <dbReference type="NCBI Taxonomy" id="1538102"/>
    <lineage>
        <taxon>Bacteria</taxon>
        <taxon>Pseudomonadati</taxon>
        <taxon>Pseudomonadota</taxon>
        <taxon>Alphaproteobacteria</taxon>
        <taxon>Hyphomicrobiales</taxon>
        <taxon>Chelatococcaceae</taxon>
        <taxon>Pseudochelatococcus</taxon>
    </lineage>
</organism>
<accession>A0ABX0UZU2</accession>
<sequence>MKRDAKAAIPQVLTANDLHSGLVVFRTTGGAWSTHISDAEVVDAPEAAEALAAAGAGDERNNRVVGPYLVNVKVEGDVIVPTVLREAIRAAGGPTAGTSVILAHSAPASA</sequence>
<dbReference type="Proteomes" id="UP001429580">
    <property type="component" value="Unassembled WGS sequence"/>
</dbReference>
<proteinExistence type="predicted"/>
<keyword evidence="2" id="KW-1185">Reference proteome</keyword>
<dbReference type="InterPro" id="IPR021270">
    <property type="entry name" value="DUF2849"/>
</dbReference>
<dbReference type="EMBL" id="JAASQI010000002">
    <property type="protein sequence ID" value="NIJ57354.1"/>
    <property type="molecule type" value="Genomic_DNA"/>
</dbReference>
<dbReference type="Pfam" id="PF11011">
    <property type="entry name" value="DUF2849"/>
    <property type="match status" value="1"/>
</dbReference>
<gene>
    <name evidence="1" type="ORF">FHS82_001180</name>
</gene>
<evidence type="ECO:0000313" key="1">
    <source>
        <dbReference type="EMBL" id="NIJ57354.1"/>
    </source>
</evidence>
<evidence type="ECO:0008006" key="3">
    <source>
        <dbReference type="Google" id="ProtNLM"/>
    </source>
</evidence>
<comment type="caution">
    <text evidence="1">The sequence shown here is derived from an EMBL/GenBank/DDBJ whole genome shotgun (WGS) entry which is preliminary data.</text>
</comment>